<keyword evidence="18" id="KW-1185">Reference proteome</keyword>
<evidence type="ECO:0000256" key="5">
    <source>
        <dbReference type="ARBA" id="ARBA00022691"/>
    </source>
</evidence>
<dbReference type="InterPro" id="IPR035965">
    <property type="entry name" value="PAS-like_dom_sf"/>
</dbReference>
<dbReference type="Gene3D" id="1.10.155.10">
    <property type="entry name" value="Chemotaxis receptor methyltransferase CheR, N-terminal domain"/>
    <property type="match status" value="1"/>
</dbReference>
<dbReference type="SMART" id="SM00387">
    <property type="entry name" value="HATPase_c"/>
    <property type="match status" value="1"/>
</dbReference>
<dbReference type="InterPro" id="IPR000014">
    <property type="entry name" value="PAS"/>
</dbReference>
<feature type="domain" description="CheB-type methylesterase" evidence="15">
    <location>
        <begin position="13"/>
        <end position="198"/>
    </location>
</feature>
<dbReference type="RefSeq" id="WP_269879765.1">
    <property type="nucleotide sequence ID" value="NZ_JAQAGZ010000001.1"/>
</dbReference>
<evidence type="ECO:0000256" key="4">
    <source>
        <dbReference type="ARBA" id="ARBA00022679"/>
    </source>
</evidence>
<dbReference type="InterPro" id="IPR005467">
    <property type="entry name" value="His_kinase_dom"/>
</dbReference>
<evidence type="ECO:0000256" key="2">
    <source>
        <dbReference type="ARBA" id="ARBA00001541"/>
    </source>
</evidence>
<dbReference type="InterPro" id="IPR022641">
    <property type="entry name" value="CheR_N"/>
</dbReference>
<dbReference type="Pfam" id="PF02518">
    <property type="entry name" value="HATPase_c"/>
    <property type="match status" value="1"/>
</dbReference>
<dbReference type="PROSITE" id="PS50109">
    <property type="entry name" value="HIS_KIN"/>
    <property type="match status" value="1"/>
</dbReference>
<dbReference type="InterPro" id="IPR036890">
    <property type="entry name" value="HATPase_C_sf"/>
</dbReference>
<dbReference type="Pfam" id="PF01739">
    <property type="entry name" value="CheR"/>
    <property type="match status" value="1"/>
</dbReference>
<feature type="domain" description="CheR-type methyltransferase" evidence="16">
    <location>
        <begin position="232"/>
        <end position="484"/>
    </location>
</feature>
<name>A0ABT4Q3J6_9BACL</name>
<dbReference type="SUPFAM" id="SSF47384">
    <property type="entry name" value="Homodimeric domain of signal transducing histidine kinase"/>
    <property type="match status" value="1"/>
</dbReference>
<dbReference type="SMART" id="SM00086">
    <property type="entry name" value="PAC"/>
    <property type="match status" value="2"/>
</dbReference>
<dbReference type="Gene3D" id="3.40.50.180">
    <property type="entry name" value="Methylesterase CheB, C-terminal domain"/>
    <property type="match status" value="1"/>
</dbReference>
<dbReference type="SMART" id="SM00091">
    <property type="entry name" value="PAS"/>
    <property type="match status" value="1"/>
</dbReference>
<dbReference type="InterPro" id="IPR036097">
    <property type="entry name" value="HisK_dim/P_sf"/>
</dbReference>
<dbReference type="Gene3D" id="3.30.450.20">
    <property type="entry name" value="PAS domain"/>
    <property type="match status" value="2"/>
</dbReference>
<sequence length="1196" mass="134475">MIKNQAKTEQGAPVETNGIVGIGASACGLEALQQLFAHVEPCSGLSFIIIQHLLPDYISFMAEQFSKITSMQVIEAEDKMEVRPNCIYLIPPNKNMTIKNRVLQVTDHQQSAGLNLPIDLFLTSLAKEEGKHAIAVILSGTGSDGTRGMEAIKEHGGLVLVQDEPTAKSDGMTGSVRLPGSFDDVLNPRTIADYMCSWPVSMQNESHGATAPEEDKLLNEEDTESLLGIFTLLKQASGIDFSYYKQNSIVRRIERRIRLQNIAGFRIYVCFLESHPDEVSVLVKDLLIGITRFFRDSQAFEIMHRKVIPAIFDNKQYDRIVRVWVAGCSTGEEAYSLAILLREHMSRMDKPFTVKIFATDLDKDSIDFASQGIYPETALEDLPRRLVKTYFTRHGDVYSVNKDIRKMVVFAPHNITKDPPFSSLDLITCRNMLIYLQPEMQRKVISLFHFALSPSGFLFLGPSETLGRLSNLFTPYDRKWNIFQQNKMQPPMTYSSMSMNEGMDISRIHHIARRGFPAPKESPSYKKENDLCTVFADEHMPPCMVINEHNEVLHLSGNINPYLVLAQGKPSWNIYKMVEAHLAVAIVTAIVKVFKDRQPVVYKSLRVNQADHSPAVKVTVKPFSTKNKKFDQLVLVTFEETAEQPVPTRTIESFDIASNVNERIIELEQELQRAEESLQATIEELETSNEELQATNEELVAANEELMSANEELQSLNEELVTVNTEYQFKIQELTEVNNDLDNFLVSTKIGTIFLDNQMRVRRFTPAIMKEINLMEVDHGRPIGHISHNFKYDGILRDAKKVLKTENALEREIQSNNGKWYNMRVLPYRANDKAVKGIVLTFVDITELKSANEELLKLSYAIQQSPSIKVITDADGRVEYVNPKFTEVTSFQLSDVAGKHLRELNNTDSAGPAFREVWDAISSGREWKGELESRRSDGELYWESVKFLPIKNRKRQIIHYLKIAEDISDRKQTEELLRKSEMLSAVGQLAAGIAHEIRNPLTALKGFTKLMTSGGPNESYLAIMSGELERIEEIVSELLVLAKPQAVEFLPKPVPVILHDVLLLLDTQAIISNVQIETEIDDSLPMVNCVENQLKQVFINVVKNGVEAMASGGKMVIRAVRTEEGMLKISFTDNGSGIPAQTLAKLGEPFFTTKNKGTGLGLMVSYKIIENHQGKMTINSKEGAGTTVNIVLPLLG</sequence>
<dbReference type="NCBIfam" id="TIGR00229">
    <property type="entry name" value="sensory_box"/>
    <property type="match status" value="1"/>
</dbReference>
<dbReference type="InterPro" id="IPR036804">
    <property type="entry name" value="CheR_N_sf"/>
</dbReference>
<dbReference type="CDD" id="cd00082">
    <property type="entry name" value="HisKA"/>
    <property type="match status" value="1"/>
</dbReference>
<keyword evidence="8" id="KW-0067">ATP-binding</keyword>
<dbReference type="PROSITE" id="PS50113">
    <property type="entry name" value="PAC"/>
    <property type="match status" value="2"/>
</dbReference>
<dbReference type="SUPFAM" id="SSF55874">
    <property type="entry name" value="ATPase domain of HSP90 chaperone/DNA topoisomerase II/histidine kinase"/>
    <property type="match status" value="1"/>
</dbReference>
<dbReference type="SUPFAM" id="SSF55785">
    <property type="entry name" value="PYP-like sensor domain (PAS domain)"/>
    <property type="match status" value="2"/>
</dbReference>
<comment type="caution">
    <text evidence="17">The sequence shown here is derived from an EMBL/GenBank/DDBJ whole genome shotgun (WGS) entry which is preliminary data.</text>
</comment>
<dbReference type="InterPro" id="IPR000673">
    <property type="entry name" value="Sig_transdc_resp-reg_Me-estase"/>
</dbReference>
<evidence type="ECO:0000256" key="10">
    <source>
        <dbReference type="PROSITE-ProRule" id="PRU00050"/>
    </source>
</evidence>
<dbReference type="CDD" id="cd00130">
    <property type="entry name" value="PAS"/>
    <property type="match status" value="1"/>
</dbReference>
<dbReference type="InterPro" id="IPR001610">
    <property type="entry name" value="PAC"/>
</dbReference>
<feature type="active site" evidence="10">
    <location>
        <position position="144"/>
    </location>
</feature>
<dbReference type="PROSITE" id="PS50123">
    <property type="entry name" value="CHER"/>
    <property type="match status" value="1"/>
</dbReference>
<dbReference type="PANTHER" id="PTHR24422">
    <property type="entry name" value="CHEMOTAXIS PROTEIN METHYLTRANSFERASE"/>
    <property type="match status" value="1"/>
</dbReference>
<evidence type="ECO:0000256" key="7">
    <source>
        <dbReference type="ARBA" id="ARBA00022777"/>
    </source>
</evidence>
<evidence type="ECO:0000259" key="15">
    <source>
        <dbReference type="PROSITE" id="PS50122"/>
    </source>
</evidence>
<dbReference type="PROSITE" id="PS51257">
    <property type="entry name" value="PROKAR_LIPOPROTEIN"/>
    <property type="match status" value="1"/>
</dbReference>
<gene>
    <name evidence="17" type="ORF">O9H85_02945</name>
</gene>
<dbReference type="Proteomes" id="UP001527882">
    <property type="component" value="Unassembled WGS sequence"/>
</dbReference>
<feature type="domain" description="PAC" evidence="14">
    <location>
        <begin position="927"/>
        <end position="979"/>
    </location>
</feature>
<feature type="active site" evidence="10">
    <location>
        <position position="25"/>
    </location>
</feature>
<dbReference type="SUPFAM" id="SSF47757">
    <property type="entry name" value="Chemotaxis receptor methyltransferase CheR, N-terminal domain"/>
    <property type="match status" value="1"/>
</dbReference>
<keyword evidence="10" id="KW-0145">Chemotaxis</keyword>
<dbReference type="InterPro" id="IPR050903">
    <property type="entry name" value="Bact_Chemotaxis_MeTrfase"/>
</dbReference>
<dbReference type="SUPFAM" id="SSF53335">
    <property type="entry name" value="S-adenosyl-L-methionine-dependent methyltransferases"/>
    <property type="match status" value="1"/>
</dbReference>
<keyword evidence="6" id="KW-0547">Nucleotide-binding</keyword>
<dbReference type="EMBL" id="JAQAGZ010000001">
    <property type="protein sequence ID" value="MCZ8511412.1"/>
    <property type="molecule type" value="Genomic_DNA"/>
</dbReference>
<feature type="domain" description="Histidine kinase" evidence="12">
    <location>
        <begin position="992"/>
        <end position="1196"/>
    </location>
</feature>
<proteinExistence type="predicted"/>
<keyword evidence="4" id="KW-0808">Transferase</keyword>
<keyword evidence="10" id="KW-0378">Hydrolase</keyword>
<dbReference type="Gene3D" id="3.40.50.150">
    <property type="entry name" value="Vaccinia Virus protein VP39"/>
    <property type="match status" value="1"/>
</dbReference>
<dbReference type="SMART" id="SM00138">
    <property type="entry name" value="MeTrc"/>
    <property type="match status" value="1"/>
</dbReference>
<feature type="domain" description="PAC" evidence="14">
    <location>
        <begin position="803"/>
        <end position="857"/>
    </location>
</feature>
<evidence type="ECO:0000256" key="11">
    <source>
        <dbReference type="SAM" id="Coils"/>
    </source>
</evidence>
<reference evidence="17 18" key="1">
    <citation type="submission" date="2022-12" db="EMBL/GenBank/DDBJ databases">
        <title>Draft genome sequence of Paenibacillus sp. dW9.</title>
        <authorList>
            <person name="Choi E.-W."/>
            <person name="Kim D.-U."/>
        </authorList>
    </citation>
    <scope>NUCLEOTIDE SEQUENCE [LARGE SCALE GENOMIC DNA]</scope>
    <source>
        <strain evidence="18">dW9</strain>
    </source>
</reference>
<feature type="coiled-coil region" evidence="11">
    <location>
        <begin position="657"/>
        <end position="733"/>
    </location>
</feature>
<evidence type="ECO:0000256" key="8">
    <source>
        <dbReference type="ARBA" id="ARBA00022840"/>
    </source>
</evidence>
<evidence type="ECO:0000256" key="6">
    <source>
        <dbReference type="ARBA" id="ARBA00022741"/>
    </source>
</evidence>
<dbReference type="CDD" id="cd16434">
    <property type="entry name" value="CheB-CheR_fusion"/>
    <property type="match status" value="1"/>
</dbReference>
<evidence type="ECO:0000313" key="18">
    <source>
        <dbReference type="Proteomes" id="UP001527882"/>
    </source>
</evidence>
<keyword evidence="3" id="KW-0489">Methyltransferase</keyword>
<evidence type="ECO:0000259" key="12">
    <source>
        <dbReference type="PROSITE" id="PS50109"/>
    </source>
</evidence>
<evidence type="ECO:0000313" key="17">
    <source>
        <dbReference type="EMBL" id="MCZ8511412.1"/>
    </source>
</evidence>
<keyword evidence="7" id="KW-0418">Kinase</keyword>
<dbReference type="Pfam" id="PF13596">
    <property type="entry name" value="PAS_10"/>
    <property type="match status" value="1"/>
</dbReference>
<keyword evidence="5" id="KW-0949">S-adenosyl-L-methionine</keyword>
<dbReference type="Gene3D" id="1.10.287.130">
    <property type="match status" value="1"/>
</dbReference>
<dbReference type="PRINTS" id="PR00996">
    <property type="entry name" value="CHERMTFRASE"/>
</dbReference>
<keyword evidence="9" id="KW-0902">Two-component regulatory system</keyword>
<evidence type="ECO:0000256" key="1">
    <source>
        <dbReference type="ARBA" id="ARBA00000085"/>
    </source>
</evidence>
<dbReference type="InterPro" id="IPR029063">
    <property type="entry name" value="SAM-dependent_MTases_sf"/>
</dbReference>
<feature type="active site" evidence="10">
    <location>
        <position position="52"/>
    </location>
</feature>
<evidence type="ECO:0000256" key="9">
    <source>
        <dbReference type="ARBA" id="ARBA00023012"/>
    </source>
</evidence>
<comment type="catalytic activity">
    <reaction evidence="1">
        <text>ATP + protein L-histidine = ADP + protein N-phospho-L-histidine.</text>
        <dbReference type="EC" id="2.7.13.3"/>
    </reaction>
</comment>
<dbReference type="InterPro" id="IPR003594">
    <property type="entry name" value="HATPase_dom"/>
</dbReference>
<evidence type="ECO:0000259" key="16">
    <source>
        <dbReference type="PROSITE" id="PS50123"/>
    </source>
</evidence>
<evidence type="ECO:0000259" key="14">
    <source>
        <dbReference type="PROSITE" id="PS50113"/>
    </source>
</evidence>
<feature type="domain" description="PAS" evidence="13">
    <location>
        <begin position="854"/>
        <end position="924"/>
    </location>
</feature>
<dbReference type="Pfam" id="PF03705">
    <property type="entry name" value="CheR_N"/>
    <property type="match status" value="1"/>
</dbReference>
<dbReference type="InterPro" id="IPR022642">
    <property type="entry name" value="CheR_C"/>
</dbReference>
<organism evidence="17 18">
    <name type="scientific">Paenibacillus gyeongsangnamensis</name>
    <dbReference type="NCBI Taxonomy" id="3388067"/>
    <lineage>
        <taxon>Bacteria</taxon>
        <taxon>Bacillati</taxon>
        <taxon>Bacillota</taxon>
        <taxon>Bacilli</taxon>
        <taxon>Bacillales</taxon>
        <taxon>Paenibacillaceae</taxon>
        <taxon>Paenibacillus</taxon>
    </lineage>
</organism>
<protein>
    <submittedName>
        <fullName evidence="17">PAS domain-containing protein</fullName>
    </submittedName>
</protein>
<evidence type="ECO:0000259" key="13">
    <source>
        <dbReference type="PROSITE" id="PS50112"/>
    </source>
</evidence>
<dbReference type="PANTHER" id="PTHR24422:SF27">
    <property type="entry name" value="PROTEIN-GLUTAMATE O-METHYLTRANSFERASE"/>
    <property type="match status" value="1"/>
</dbReference>
<dbReference type="Pfam" id="PF00512">
    <property type="entry name" value="HisKA"/>
    <property type="match status" value="1"/>
</dbReference>
<dbReference type="Pfam" id="PF13426">
    <property type="entry name" value="PAS_9"/>
    <property type="match status" value="1"/>
</dbReference>
<dbReference type="InterPro" id="IPR000780">
    <property type="entry name" value="CheR_MeTrfase"/>
</dbReference>
<dbReference type="Gene3D" id="3.30.565.10">
    <property type="entry name" value="Histidine kinase-like ATPase, C-terminal domain"/>
    <property type="match status" value="1"/>
</dbReference>
<dbReference type="InterPro" id="IPR000700">
    <property type="entry name" value="PAS-assoc_C"/>
</dbReference>
<dbReference type="InterPro" id="IPR035909">
    <property type="entry name" value="CheB_C"/>
</dbReference>
<dbReference type="PROSITE" id="PS50122">
    <property type="entry name" value="CHEB"/>
    <property type="match status" value="1"/>
</dbReference>
<dbReference type="SMART" id="SM00388">
    <property type="entry name" value="HisKA"/>
    <property type="match status" value="1"/>
</dbReference>
<dbReference type="Pfam" id="PF01339">
    <property type="entry name" value="CheB_methylest"/>
    <property type="match status" value="1"/>
</dbReference>
<dbReference type="PROSITE" id="PS50112">
    <property type="entry name" value="PAS"/>
    <property type="match status" value="1"/>
</dbReference>
<evidence type="ECO:0000256" key="3">
    <source>
        <dbReference type="ARBA" id="ARBA00022603"/>
    </source>
</evidence>
<accession>A0ABT4Q3J6</accession>
<dbReference type="SUPFAM" id="SSF52738">
    <property type="entry name" value="Methylesterase CheB, C-terminal domain"/>
    <property type="match status" value="1"/>
</dbReference>
<keyword evidence="11" id="KW-0175">Coiled coil</keyword>
<comment type="catalytic activity">
    <reaction evidence="2">
        <text>L-glutamyl-[protein] + S-adenosyl-L-methionine = [protein]-L-glutamate 5-O-methyl ester + S-adenosyl-L-homocysteine</text>
        <dbReference type="Rhea" id="RHEA:24452"/>
        <dbReference type="Rhea" id="RHEA-COMP:10208"/>
        <dbReference type="Rhea" id="RHEA-COMP:10311"/>
        <dbReference type="ChEBI" id="CHEBI:29973"/>
        <dbReference type="ChEBI" id="CHEBI:57856"/>
        <dbReference type="ChEBI" id="CHEBI:59789"/>
        <dbReference type="ChEBI" id="CHEBI:82795"/>
        <dbReference type="EC" id="2.1.1.80"/>
    </reaction>
</comment>
<dbReference type="InterPro" id="IPR003661">
    <property type="entry name" value="HisK_dim/P_dom"/>
</dbReference>